<name>A0ABQ8SN65_PERAM</name>
<protein>
    <submittedName>
        <fullName evidence="1">Uncharacterized protein</fullName>
    </submittedName>
</protein>
<proteinExistence type="predicted"/>
<accession>A0ABQ8SN65</accession>
<comment type="caution">
    <text evidence="1">The sequence shown here is derived from an EMBL/GenBank/DDBJ whole genome shotgun (WGS) entry which is preliminary data.</text>
</comment>
<dbReference type="EMBL" id="JAJSOF020000025">
    <property type="protein sequence ID" value="KAJ4435171.1"/>
    <property type="molecule type" value="Genomic_DNA"/>
</dbReference>
<evidence type="ECO:0000313" key="1">
    <source>
        <dbReference type="EMBL" id="KAJ4435171.1"/>
    </source>
</evidence>
<keyword evidence="2" id="KW-1185">Reference proteome</keyword>
<organism evidence="1 2">
    <name type="scientific">Periplaneta americana</name>
    <name type="common">American cockroach</name>
    <name type="synonym">Blatta americana</name>
    <dbReference type="NCBI Taxonomy" id="6978"/>
    <lineage>
        <taxon>Eukaryota</taxon>
        <taxon>Metazoa</taxon>
        <taxon>Ecdysozoa</taxon>
        <taxon>Arthropoda</taxon>
        <taxon>Hexapoda</taxon>
        <taxon>Insecta</taxon>
        <taxon>Pterygota</taxon>
        <taxon>Neoptera</taxon>
        <taxon>Polyneoptera</taxon>
        <taxon>Dictyoptera</taxon>
        <taxon>Blattodea</taxon>
        <taxon>Blattoidea</taxon>
        <taxon>Blattidae</taxon>
        <taxon>Blattinae</taxon>
        <taxon>Periplaneta</taxon>
    </lineage>
</organism>
<reference evidence="1 2" key="1">
    <citation type="journal article" date="2022" name="Allergy">
        <title>Genome assembly and annotation of Periplaneta americana reveal a comprehensive cockroach allergen profile.</title>
        <authorList>
            <person name="Wang L."/>
            <person name="Xiong Q."/>
            <person name="Saelim N."/>
            <person name="Wang L."/>
            <person name="Nong W."/>
            <person name="Wan A.T."/>
            <person name="Shi M."/>
            <person name="Liu X."/>
            <person name="Cao Q."/>
            <person name="Hui J.H.L."/>
            <person name="Sookrung N."/>
            <person name="Leung T.F."/>
            <person name="Tungtrongchitr A."/>
            <person name="Tsui S.K.W."/>
        </authorList>
    </citation>
    <scope>NUCLEOTIDE SEQUENCE [LARGE SCALE GENOMIC DNA]</scope>
    <source>
        <strain evidence="1">PWHHKU_190912</strain>
    </source>
</reference>
<dbReference type="Proteomes" id="UP001148838">
    <property type="component" value="Unassembled WGS sequence"/>
</dbReference>
<gene>
    <name evidence="1" type="ORF">ANN_23747</name>
</gene>
<evidence type="ECO:0000313" key="2">
    <source>
        <dbReference type="Proteomes" id="UP001148838"/>
    </source>
</evidence>
<sequence length="169" mass="19382">MAPVRHRWSISDVIVEIRNTVMPSDCSALRFGIRSVVSLLHGIRWKHQLEFFRLKLPLSNVIKSAYRASKSEYGSRAVASRSKASRLGLVLRNARWFESSWGKKFSHEISASVWDRCPPSIVMHLGSYDRHVRHSTYPENMPATPFSEYHVFPDTVDQFCCMGTSIIVQ</sequence>